<sequence>MYDCPLSSKMKKLSPEMEQPSLIHETDMIVICKTVMEIFHGPYRGVGALLPFLASHLSRVKLETTATFDLKADEFVIHSLTLTFDKWWPGQSSKISTHVVIHAWLIPYDQEQGMHGFIVLPRSLDDRLPLSRRTIGDIGMEFGNGTYDTRDNGVVDLTMYKSYESLGCCGRKLMFPALEVEAMQFDEYLVDRVTLTHAGTCTIQREATVAPPISIQSKLDVQLSGWYVRPLHSGHGFESRVLPVILKLLTYDPRMILIDPETKITTQGLAQVAISIRAYAGSWFRRSL</sequence>
<dbReference type="PANTHER" id="PTHR10909:SF250">
    <property type="entry name" value="PEROXISOMAL ACYL-COENZYME A OXIDASE 1"/>
    <property type="match status" value="1"/>
</dbReference>
<evidence type="ECO:0000313" key="1">
    <source>
        <dbReference type="EMBL" id="KAK7362264.1"/>
    </source>
</evidence>
<dbReference type="GO" id="GO:0055088">
    <property type="term" value="P:lipid homeostasis"/>
    <property type="evidence" value="ECO:0007669"/>
    <property type="project" value="TreeGrafter"/>
</dbReference>
<dbReference type="GO" id="GO:0005777">
    <property type="term" value="C:peroxisome"/>
    <property type="evidence" value="ECO:0007669"/>
    <property type="project" value="InterPro"/>
</dbReference>
<dbReference type="GO" id="GO:0001676">
    <property type="term" value="P:long-chain fatty acid metabolic process"/>
    <property type="evidence" value="ECO:0007669"/>
    <property type="project" value="TreeGrafter"/>
</dbReference>
<keyword evidence="2" id="KW-1185">Reference proteome</keyword>
<proteinExistence type="predicted"/>
<dbReference type="GO" id="GO:0033540">
    <property type="term" value="P:fatty acid beta-oxidation using acyl-CoA oxidase"/>
    <property type="evidence" value="ECO:0007669"/>
    <property type="project" value="TreeGrafter"/>
</dbReference>
<organism evidence="1 2">
    <name type="scientific">Canavalia gladiata</name>
    <name type="common">Sword bean</name>
    <name type="synonym">Dolichos gladiatus</name>
    <dbReference type="NCBI Taxonomy" id="3824"/>
    <lineage>
        <taxon>Eukaryota</taxon>
        <taxon>Viridiplantae</taxon>
        <taxon>Streptophyta</taxon>
        <taxon>Embryophyta</taxon>
        <taxon>Tracheophyta</taxon>
        <taxon>Spermatophyta</taxon>
        <taxon>Magnoliopsida</taxon>
        <taxon>eudicotyledons</taxon>
        <taxon>Gunneridae</taxon>
        <taxon>Pentapetalae</taxon>
        <taxon>rosids</taxon>
        <taxon>fabids</taxon>
        <taxon>Fabales</taxon>
        <taxon>Fabaceae</taxon>
        <taxon>Papilionoideae</taxon>
        <taxon>50 kb inversion clade</taxon>
        <taxon>NPAAA clade</taxon>
        <taxon>indigoferoid/millettioid clade</taxon>
        <taxon>Phaseoleae</taxon>
        <taxon>Canavalia</taxon>
    </lineage>
</organism>
<dbReference type="InterPro" id="IPR046373">
    <property type="entry name" value="Acyl-CoA_Oxase/DH_mid-dom_sf"/>
</dbReference>
<comment type="caution">
    <text evidence="1">The sequence shown here is derived from an EMBL/GenBank/DDBJ whole genome shotgun (WGS) entry which is preliminary data.</text>
</comment>
<dbReference type="EMBL" id="JAYMYQ010000001">
    <property type="protein sequence ID" value="KAK7362264.1"/>
    <property type="molecule type" value="Genomic_DNA"/>
</dbReference>
<name>A0AAN9MWG3_CANGL</name>
<evidence type="ECO:0000313" key="2">
    <source>
        <dbReference type="Proteomes" id="UP001367508"/>
    </source>
</evidence>
<dbReference type="GO" id="GO:0071949">
    <property type="term" value="F:FAD binding"/>
    <property type="evidence" value="ECO:0007669"/>
    <property type="project" value="InterPro"/>
</dbReference>
<accession>A0AAN9MWG3</accession>
<dbReference type="PANTHER" id="PTHR10909">
    <property type="entry name" value="ELECTRON TRANSPORT OXIDOREDUCTASE"/>
    <property type="match status" value="1"/>
</dbReference>
<gene>
    <name evidence="1" type="ORF">VNO77_04374</name>
</gene>
<dbReference type="InterPro" id="IPR009100">
    <property type="entry name" value="AcylCoA_DH/oxidase_NM_dom_sf"/>
</dbReference>
<dbReference type="GO" id="GO:0003997">
    <property type="term" value="F:acyl-CoA oxidase activity"/>
    <property type="evidence" value="ECO:0007669"/>
    <property type="project" value="InterPro"/>
</dbReference>
<dbReference type="Gene3D" id="2.40.110.10">
    <property type="entry name" value="Butyryl-CoA Dehydrogenase, subunit A, domain 2"/>
    <property type="match status" value="1"/>
</dbReference>
<reference evidence="1 2" key="1">
    <citation type="submission" date="2024-01" db="EMBL/GenBank/DDBJ databases">
        <title>The genomes of 5 underutilized Papilionoideae crops provide insights into root nodulation and disease resistanc.</title>
        <authorList>
            <person name="Jiang F."/>
        </authorList>
    </citation>
    <scope>NUCLEOTIDE SEQUENCE [LARGE SCALE GENOMIC DNA]</scope>
    <source>
        <strain evidence="1">LVBAO_FW01</strain>
        <tissue evidence="1">Leaves</tissue>
    </source>
</reference>
<dbReference type="InterPro" id="IPR012258">
    <property type="entry name" value="Acyl-CoA_oxidase"/>
</dbReference>
<protein>
    <submittedName>
        <fullName evidence="1">Uncharacterized protein</fullName>
    </submittedName>
</protein>
<dbReference type="Proteomes" id="UP001367508">
    <property type="component" value="Unassembled WGS sequence"/>
</dbReference>
<dbReference type="GO" id="GO:0005504">
    <property type="term" value="F:fatty acid binding"/>
    <property type="evidence" value="ECO:0007669"/>
    <property type="project" value="TreeGrafter"/>
</dbReference>
<dbReference type="SUPFAM" id="SSF56645">
    <property type="entry name" value="Acyl-CoA dehydrogenase NM domain-like"/>
    <property type="match status" value="1"/>
</dbReference>
<dbReference type="AlphaFoldDB" id="A0AAN9MWG3"/>